<organism evidence="1 2">
    <name type="scientific">Trema orientale</name>
    <name type="common">Charcoal tree</name>
    <name type="synonym">Celtis orientalis</name>
    <dbReference type="NCBI Taxonomy" id="63057"/>
    <lineage>
        <taxon>Eukaryota</taxon>
        <taxon>Viridiplantae</taxon>
        <taxon>Streptophyta</taxon>
        <taxon>Embryophyta</taxon>
        <taxon>Tracheophyta</taxon>
        <taxon>Spermatophyta</taxon>
        <taxon>Magnoliopsida</taxon>
        <taxon>eudicotyledons</taxon>
        <taxon>Gunneridae</taxon>
        <taxon>Pentapetalae</taxon>
        <taxon>rosids</taxon>
        <taxon>fabids</taxon>
        <taxon>Rosales</taxon>
        <taxon>Cannabaceae</taxon>
        <taxon>Trema</taxon>
    </lineage>
</organism>
<reference evidence="2" key="1">
    <citation type="submission" date="2016-06" db="EMBL/GenBank/DDBJ databases">
        <title>Parallel loss of symbiosis genes in relatives of nitrogen-fixing non-legume Parasponia.</title>
        <authorList>
            <person name="Van Velzen R."/>
            <person name="Holmer R."/>
            <person name="Bu F."/>
            <person name="Rutten L."/>
            <person name="Van Zeijl A."/>
            <person name="Liu W."/>
            <person name="Santuari L."/>
            <person name="Cao Q."/>
            <person name="Sharma T."/>
            <person name="Shen D."/>
            <person name="Roswanjaya Y."/>
            <person name="Wardhani T."/>
            <person name="Kalhor M.S."/>
            <person name="Jansen J."/>
            <person name="Van den Hoogen J."/>
            <person name="Gungor B."/>
            <person name="Hartog M."/>
            <person name="Hontelez J."/>
            <person name="Verver J."/>
            <person name="Yang W.-C."/>
            <person name="Schijlen E."/>
            <person name="Repin R."/>
            <person name="Schilthuizen M."/>
            <person name="Schranz E."/>
            <person name="Heidstra R."/>
            <person name="Miyata K."/>
            <person name="Fedorova E."/>
            <person name="Kohlen W."/>
            <person name="Bisseling T."/>
            <person name="Smit S."/>
            <person name="Geurts R."/>
        </authorList>
    </citation>
    <scope>NUCLEOTIDE SEQUENCE [LARGE SCALE GENOMIC DNA]</scope>
    <source>
        <strain evidence="2">cv. RG33-2</strain>
    </source>
</reference>
<evidence type="ECO:0000313" key="2">
    <source>
        <dbReference type="Proteomes" id="UP000237000"/>
    </source>
</evidence>
<feature type="non-terminal residue" evidence="1">
    <location>
        <position position="1"/>
    </location>
</feature>
<protein>
    <submittedName>
        <fullName evidence="1">Uncharacterized protein</fullName>
    </submittedName>
</protein>
<comment type="caution">
    <text evidence="1">The sequence shown here is derived from an EMBL/GenBank/DDBJ whole genome shotgun (WGS) entry which is preliminary data.</text>
</comment>
<accession>A0A2P5C0A1</accession>
<name>A0A2P5C0A1_TREOI</name>
<dbReference type="Proteomes" id="UP000237000">
    <property type="component" value="Unassembled WGS sequence"/>
</dbReference>
<dbReference type="InParanoid" id="A0A2P5C0A1"/>
<sequence length="55" mass="6205">RQSRGVASPVRKLLKIWGTTMSPFSTAIPLPHLRLVSKAKIDPFDDPMTQYQPNL</sequence>
<evidence type="ECO:0000313" key="1">
    <source>
        <dbReference type="EMBL" id="PON54478.1"/>
    </source>
</evidence>
<keyword evidence="2" id="KW-1185">Reference proteome</keyword>
<feature type="non-terminal residue" evidence="1">
    <location>
        <position position="55"/>
    </location>
</feature>
<dbReference type="AlphaFoldDB" id="A0A2P5C0A1"/>
<dbReference type="EMBL" id="JXTC01000432">
    <property type="protein sequence ID" value="PON54478.1"/>
    <property type="molecule type" value="Genomic_DNA"/>
</dbReference>
<proteinExistence type="predicted"/>
<gene>
    <name evidence="1" type="ORF">TorRG33x02_302610</name>
</gene>